<feature type="domain" description="Glycoside hydrolase family 5" evidence="8">
    <location>
        <begin position="4"/>
        <end position="151"/>
    </location>
</feature>
<evidence type="ECO:0000313" key="10">
    <source>
        <dbReference type="Proteomes" id="UP001432322"/>
    </source>
</evidence>
<feature type="non-terminal residue" evidence="9">
    <location>
        <position position="206"/>
    </location>
</feature>
<reference evidence="9" key="1">
    <citation type="submission" date="2023-10" db="EMBL/GenBank/DDBJ databases">
        <title>Genome assembly of Pristionchus species.</title>
        <authorList>
            <person name="Yoshida K."/>
            <person name="Sommer R.J."/>
        </authorList>
    </citation>
    <scope>NUCLEOTIDE SEQUENCE</scope>
    <source>
        <strain evidence="9">RS5133</strain>
    </source>
</reference>
<dbReference type="PANTHER" id="PTHR35923">
    <property type="entry name" value="MAJOR EXTRACELLULAR ENDOGLUCANASE"/>
    <property type="match status" value="1"/>
</dbReference>
<feature type="non-terminal residue" evidence="9">
    <location>
        <position position="1"/>
    </location>
</feature>
<keyword evidence="3" id="KW-0136">Cellulose degradation</keyword>
<evidence type="ECO:0000256" key="5">
    <source>
        <dbReference type="ARBA" id="ARBA00023295"/>
    </source>
</evidence>
<evidence type="ECO:0000256" key="2">
    <source>
        <dbReference type="ARBA" id="ARBA00022801"/>
    </source>
</evidence>
<evidence type="ECO:0000256" key="4">
    <source>
        <dbReference type="ARBA" id="ARBA00023277"/>
    </source>
</evidence>
<dbReference type="AlphaFoldDB" id="A0AAV5UZF0"/>
<dbReference type="Pfam" id="PF00150">
    <property type="entry name" value="Cellulase"/>
    <property type="match status" value="1"/>
</dbReference>
<accession>A0AAV5UZF0</accession>
<dbReference type="SUPFAM" id="SSF51445">
    <property type="entry name" value="(Trans)glycosidases"/>
    <property type="match status" value="1"/>
</dbReference>
<dbReference type="Proteomes" id="UP001432322">
    <property type="component" value="Unassembled WGS sequence"/>
</dbReference>
<evidence type="ECO:0000259" key="8">
    <source>
        <dbReference type="Pfam" id="PF00150"/>
    </source>
</evidence>
<dbReference type="InterPro" id="IPR017853">
    <property type="entry name" value="GH"/>
</dbReference>
<dbReference type="Gene3D" id="3.20.20.80">
    <property type="entry name" value="Glycosidases"/>
    <property type="match status" value="1"/>
</dbReference>
<evidence type="ECO:0000256" key="3">
    <source>
        <dbReference type="ARBA" id="ARBA00023001"/>
    </source>
</evidence>
<keyword evidence="6" id="KW-0624">Polysaccharide degradation</keyword>
<comment type="similarity">
    <text evidence="1 7">Belongs to the glycosyl hydrolase 5 (cellulase A) family.</text>
</comment>
<evidence type="ECO:0000313" key="9">
    <source>
        <dbReference type="EMBL" id="GMT11472.1"/>
    </source>
</evidence>
<name>A0AAV5UZF0_9BILA</name>
<keyword evidence="5 7" id="KW-0326">Glycosidase</keyword>
<dbReference type="GO" id="GO:0004553">
    <property type="term" value="F:hydrolase activity, hydrolyzing O-glycosyl compounds"/>
    <property type="evidence" value="ECO:0007669"/>
    <property type="project" value="InterPro"/>
</dbReference>
<evidence type="ECO:0000256" key="6">
    <source>
        <dbReference type="ARBA" id="ARBA00023326"/>
    </source>
</evidence>
<keyword evidence="4" id="KW-0119">Carbohydrate metabolism</keyword>
<sequence>SWNVFAIDLKSENHDSATWGNSSDETDWNKAAERIILSLSSFSGLFLVGGIDWGSHFQDAVDFPIDTDDHALNNRIVYSPHCFGRNVYEMPERKVRGSKFQMQDNLKKKKLLFSLILDSDQPVVVGSWGGKVNAGSRDKFWHEWYVEWLRMNCITNNVRVLDINCTTPIEFKLELLNRAQPNPTKFLTQNGKVCITPGVFPEEHCR</sequence>
<gene>
    <name evidence="9" type="ORF">PFISCL1PPCAC_2769</name>
</gene>
<evidence type="ECO:0000256" key="7">
    <source>
        <dbReference type="RuleBase" id="RU361153"/>
    </source>
</evidence>
<keyword evidence="2 7" id="KW-0378">Hydrolase</keyword>
<keyword evidence="10" id="KW-1185">Reference proteome</keyword>
<organism evidence="9 10">
    <name type="scientific">Pristionchus fissidentatus</name>
    <dbReference type="NCBI Taxonomy" id="1538716"/>
    <lineage>
        <taxon>Eukaryota</taxon>
        <taxon>Metazoa</taxon>
        <taxon>Ecdysozoa</taxon>
        <taxon>Nematoda</taxon>
        <taxon>Chromadorea</taxon>
        <taxon>Rhabditida</taxon>
        <taxon>Rhabditina</taxon>
        <taxon>Diplogasteromorpha</taxon>
        <taxon>Diplogasteroidea</taxon>
        <taxon>Neodiplogasteridae</taxon>
        <taxon>Pristionchus</taxon>
    </lineage>
</organism>
<dbReference type="GO" id="GO:0030245">
    <property type="term" value="P:cellulose catabolic process"/>
    <property type="evidence" value="ECO:0007669"/>
    <property type="project" value="UniProtKB-KW"/>
</dbReference>
<dbReference type="InterPro" id="IPR001547">
    <property type="entry name" value="Glyco_hydro_5"/>
</dbReference>
<comment type="caution">
    <text evidence="9">The sequence shown here is derived from an EMBL/GenBank/DDBJ whole genome shotgun (WGS) entry which is preliminary data.</text>
</comment>
<dbReference type="EMBL" id="BTSY01000001">
    <property type="protein sequence ID" value="GMT11472.1"/>
    <property type="molecule type" value="Genomic_DNA"/>
</dbReference>
<protein>
    <recommendedName>
        <fullName evidence="8">Glycoside hydrolase family 5 domain-containing protein</fullName>
    </recommendedName>
</protein>
<proteinExistence type="inferred from homology"/>
<dbReference type="PANTHER" id="PTHR35923:SF2">
    <property type="entry name" value="ENDOGLUCANASE"/>
    <property type="match status" value="1"/>
</dbReference>
<evidence type="ECO:0000256" key="1">
    <source>
        <dbReference type="ARBA" id="ARBA00005641"/>
    </source>
</evidence>